<proteinExistence type="predicted"/>
<dbReference type="GO" id="GO:0016874">
    <property type="term" value="F:ligase activity"/>
    <property type="evidence" value="ECO:0007669"/>
    <property type="project" value="UniProtKB-KW"/>
</dbReference>
<protein>
    <submittedName>
        <fullName evidence="1">Alanine--tRNA ligase</fullName>
    </submittedName>
</protein>
<feature type="non-terminal residue" evidence="1">
    <location>
        <position position="1"/>
    </location>
</feature>
<gene>
    <name evidence="1" type="primary">alaS_13</name>
    <name evidence="1" type="ORF">CM83_101977</name>
</gene>
<accession>A0A0A9Y3S7</accession>
<reference evidence="1" key="1">
    <citation type="journal article" date="2014" name="PLoS ONE">
        <title>Transcriptome-Based Identification of ABC Transporters in the Western Tarnished Plant Bug Lygus hesperus.</title>
        <authorList>
            <person name="Hull J.J."/>
            <person name="Chaney K."/>
            <person name="Geib S.M."/>
            <person name="Fabrick J.A."/>
            <person name="Brent C.S."/>
            <person name="Walsh D."/>
            <person name="Lavine L.C."/>
        </authorList>
    </citation>
    <scope>NUCLEOTIDE SEQUENCE</scope>
</reference>
<sequence>PNRYDTYTSDSTSKIKPLRERVVASLLKQEMCERPGYSDQTVLYESTILSMVDHDHHSAATNSCNETANVRGSLHATDKRLVDVSFGSPLSKEELSHAIVERTISLHRTSYSVIYTTLATPKSLELQVATSLHDKIQLDTDAFEAIYGTVGSMLEYVNTTVQATPAHPHHQKLTHTTYKKLHKILTYIQERW</sequence>
<name>A0A0A9Y3S7_LYGHE</name>
<dbReference type="AlphaFoldDB" id="A0A0A9Y3S7"/>
<evidence type="ECO:0000313" key="1">
    <source>
        <dbReference type="EMBL" id="JAG27687.1"/>
    </source>
</evidence>
<reference evidence="1" key="2">
    <citation type="submission" date="2014-07" db="EMBL/GenBank/DDBJ databases">
        <authorList>
            <person name="Hull J."/>
        </authorList>
    </citation>
    <scope>NUCLEOTIDE SEQUENCE</scope>
</reference>
<dbReference type="EMBL" id="GBHO01015917">
    <property type="protein sequence ID" value="JAG27687.1"/>
    <property type="molecule type" value="Transcribed_RNA"/>
</dbReference>
<keyword evidence="1" id="KW-0436">Ligase</keyword>
<organism evidence="1">
    <name type="scientific">Lygus hesperus</name>
    <name type="common">Western plant bug</name>
    <dbReference type="NCBI Taxonomy" id="30085"/>
    <lineage>
        <taxon>Eukaryota</taxon>
        <taxon>Metazoa</taxon>
        <taxon>Ecdysozoa</taxon>
        <taxon>Arthropoda</taxon>
        <taxon>Hexapoda</taxon>
        <taxon>Insecta</taxon>
        <taxon>Pterygota</taxon>
        <taxon>Neoptera</taxon>
        <taxon>Paraneoptera</taxon>
        <taxon>Hemiptera</taxon>
        <taxon>Heteroptera</taxon>
        <taxon>Panheteroptera</taxon>
        <taxon>Cimicomorpha</taxon>
        <taxon>Miridae</taxon>
        <taxon>Mirini</taxon>
        <taxon>Lygus</taxon>
    </lineage>
</organism>